<dbReference type="GO" id="GO:0005737">
    <property type="term" value="C:cytoplasm"/>
    <property type="evidence" value="ECO:0007669"/>
    <property type="project" value="TreeGrafter"/>
</dbReference>
<dbReference type="EMBL" id="JACIDS010000001">
    <property type="protein sequence ID" value="MBB3929231.1"/>
    <property type="molecule type" value="Genomic_DNA"/>
</dbReference>
<evidence type="ECO:0000256" key="3">
    <source>
        <dbReference type="ARBA" id="ARBA00030757"/>
    </source>
</evidence>
<dbReference type="InterPro" id="IPR000682">
    <property type="entry name" value="PCMT"/>
</dbReference>
<dbReference type="AlphaFoldDB" id="A0A840AJW8"/>
<comment type="similarity">
    <text evidence="1">Belongs to the methyltransferase superfamily. L-isoaspartyl/D-aspartyl protein methyltransferase family.</text>
</comment>
<dbReference type="Proteomes" id="UP000553963">
    <property type="component" value="Unassembled WGS sequence"/>
</dbReference>
<dbReference type="RefSeq" id="WP_183396909.1">
    <property type="nucleotide sequence ID" value="NZ_JACIDS010000001.1"/>
</dbReference>
<dbReference type="PANTHER" id="PTHR11579">
    <property type="entry name" value="PROTEIN-L-ISOASPARTATE O-METHYLTRANSFERASE"/>
    <property type="match status" value="1"/>
</dbReference>
<evidence type="ECO:0000256" key="2">
    <source>
        <dbReference type="ARBA" id="ARBA00013346"/>
    </source>
</evidence>
<organism evidence="4 5">
    <name type="scientific">Kaistia hirudinis</name>
    <dbReference type="NCBI Taxonomy" id="1293440"/>
    <lineage>
        <taxon>Bacteria</taxon>
        <taxon>Pseudomonadati</taxon>
        <taxon>Pseudomonadota</taxon>
        <taxon>Alphaproteobacteria</taxon>
        <taxon>Hyphomicrobiales</taxon>
        <taxon>Kaistiaceae</taxon>
        <taxon>Kaistia</taxon>
    </lineage>
</organism>
<protein>
    <recommendedName>
        <fullName evidence="2">Protein-L-isoaspartate O-methyltransferase</fullName>
    </recommendedName>
    <alternativeName>
        <fullName evidence="3">Protein L-isoaspartyl methyltransferase</fullName>
    </alternativeName>
</protein>
<keyword evidence="4" id="KW-0808">Transferase</keyword>
<dbReference type="PANTHER" id="PTHR11579:SF18">
    <property type="entry name" value="PROTEIN-L-ISOASPARTATE O-METHYLTRANSFERASE"/>
    <property type="match status" value="1"/>
</dbReference>
<evidence type="ECO:0000256" key="1">
    <source>
        <dbReference type="ARBA" id="ARBA00005369"/>
    </source>
</evidence>
<dbReference type="GO" id="GO:0004719">
    <property type="term" value="F:protein-L-isoaspartate (D-aspartate) O-methyltransferase activity"/>
    <property type="evidence" value="ECO:0007669"/>
    <property type="project" value="InterPro"/>
</dbReference>
<dbReference type="SUPFAM" id="SSF53335">
    <property type="entry name" value="S-adenosyl-L-methionine-dependent methyltransferases"/>
    <property type="match status" value="1"/>
</dbReference>
<evidence type="ECO:0000313" key="5">
    <source>
        <dbReference type="Proteomes" id="UP000553963"/>
    </source>
</evidence>
<dbReference type="InterPro" id="IPR029063">
    <property type="entry name" value="SAM-dependent_MTases_sf"/>
</dbReference>
<dbReference type="Pfam" id="PF01135">
    <property type="entry name" value="PCMT"/>
    <property type="match status" value="1"/>
</dbReference>
<name>A0A840AJW8_9HYPH</name>
<comment type="caution">
    <text evidence="4">The sequence shown here is derived from an EMBL/GenBank/DDBJ whole genome shotgun (WGS) entry which is preliminary data.</text>
</comment>
<evidence type="ECO:0000313" key="4">
    <source>
        <dbReference type="EMBL" id="MBB3929231.1"/>
    </source>
</evidence>
<sequence>MVDFATARTTMVDCQIRTVDVTDYDVLDAFSAVPREAFVPEALKPLAYIDGDLLLTGPGETPRYLTEAGPLAKLVQLADILPQDKVLVVGTATGYSAAILSRLAASVTALEENAALAERARAILPELGVSNVEIVTGPLAAGWKAGAPYDVIVLEGAIDVLPDALAAQLAEGGRIVTVVGSRGLAAKGTIYTRSGGSVSGRPAFNTHVQPLPGFAAPAGFVF</sequence>
<dbReference type="GO" id="GO:0032259">
    <property type="term" value="P:methylation"/>
    <property type="evidence" value="ECO:0007669"/>
    <property type="project" value="UniProtKB-KW"/>
</dbReference>
<proteinExistence type="inferred from homology"/>
<reference evidence="4 5" key="1">
    <citation type="submission" date="2020-08" db="EMBL/GenBank/DDBJ databases">
        <title>Genomic Encyclopedia of Type Strains, Phase IV (KMG-IV): sequencing the most valuable type-strain genomes for metagenomic binning, comparative biology and taxonomic classification.</title>
        <authorList>
            <person name="Goeker M."/>
        </authorList>
    </citation>
    <scope>NUCLEOTIDE SEQUENCE [LARGE SCALE GENOMIC DNA]</scope>
    <source>
        <strain evidence="4 5">DSM 25966</strain>
    </source>
</reference>
<gene>
    <name evidence="4" type="ORF">GGR25_000250</name>
</gene>
<dbReference type="CDD" id="cd02440">
    <property type="entry name" value="AdoMet_MTases"/>
    <property type="match status" value="1"/>
</dbReference>
<keyword evidence="4" id="KW-0489">Methyltransferase</keyword>
<keyword evidence="5" id="KW-1185">Reference proteome</keyword>
<accession>A0A840AJW8</accession>
<dbReference type="Gene3D" id="3.40.50.150">
    <property type="entry name" value="Vaccinia Virus protein VP39"/>
    <property type="match status" value="1"/>
</dbReference>